<dbReference type="SUPFAM" id="SSF48452">
    <property type="entry name" value="TPR-like"/>
    <property type="match status" value="1"/>
</dbReference>
<evidence type="ECO:0000256" key="1">
    <source>
        <dbReference type="PROSITE-ProRule" id="PRU00339"/>
    </source>
</evidence>
<accession>A0A453IKT8</accession>
<evidence type="ECO:0000313" key="2">
    <source>
        <dbReference type="EnsemblPlants" id="AET4Gv20599900.10"/>
    </source>
</evidence>
<protein>
    <submittedName>
        <fullName evidence="2">Uncharacterized protein</fullName>
    </submittedName>
</protein>
<dbReference type="AlphaFoldDB" id="A0A453IKT8"/>
<keyword evidence="3" id="KW-1185">Reference proteome</keyword>
<dbReference type="PANTHER" id="PTHR47689">
    <property type="entry name" value="TETRATRICOPEPTIDE REPEAT (TPR)-LIKE SUPERFAMILY PROTEIN"/>
    <property type="match status" value="1"/>
</dbReference>
<organism evidence="2 3">
    <name type="scientific">Aegilops tauschii subsp. strangulata</name>
    <name type="common">Goatgrass</name>
    <dbReference type="NCBI Taxonomy" id="200361"/>
    <lineage>
        <taxon>Eukaryota</taxon>
        <taxon>Viridiplantae</taxon>
        <taxon>Streptophyta</taxon>
        <taxon>Embryophyta</taxon>
        <taxon>Tracheophyta</taxon>
        <taxon>Spermatophyta</taxon>
        <taxon>Magnoliopsida</taxon>
        <taxon>Liliopsida</taxon>
        <taxon>Poales</taxon>
        <taxon>Poaceae</taxon>
        <taxon>BOP clade</taxon>
        <taxon>Pooideae</taxon>
        <taxon>Triticodae</taxon>
        <taxon>Triticeae</taxon>
        <taxon>Triticinae</taxon>
        <taxon>Aegilops</taxon>
    </lineage>
</organism>
<dbReference type="Gene3D" id="1.25.40.10">
    <property type="entry name" value="Tetratricopeptide repeat domain"/>
    <property type="match status" value="1"/>
</dbReference>
<dbReference type="PROSITE" id="PS50005">
    <property type="entry name" value="TPR"/>
    <property type="match status" value="1"/>
</dbReference>
<dbReference type="SMART" id="SM00028">
    <property type="entry name" value="TPR"/>
    <property type="match status" value="2"/>
</dbReference>
<feature type="repeat" description="TPR" evidence="1">
    <location>
        <begin position="71"/>
        <end position="104"/>
    </location>
</feature>
<reference evidence="2" key="3">
    <citation type="journal article" date="2017" name="Nature">
        <title>Genome sequence of the progenitor of the wheat D genome Aegilops tauschii.</title>
        <authorList>
            <person name="Luo M.C."/>
            <person name="Gu Y.Q."/>
            <person name="Puiu D."/>
            <person name="Wang H."/>
            <person name="Twardziok S.O."/>
            <person name="Deal K.R."/>
            <person name="Huo N."/>
            <person name="Zhu T."/>
            <person name="Wang L."/>
            <person name="Wang Y."/>
            <person name="McGuire P.E."/>
            <person name="Liu S."/>
            <person name="Long H."/>
            <person name="Ramasamy R.K."/>
            <person name="Rodriguez J.C."/>
            <person name="Van S.L."/>
            <person name="Yuan L."/>
            <person name="Wang Z."/>
            <person name="Xia Z."/>
            <person name="Xiao L."/>
            <person name="Anderson O.D."/>
            <person name="Ouyang S."/>
            <person name="Liang Y."/>
            <person name="Zimin A.V."/>
            <person name="Pertea G."/>
            <person name="Qi P."/>
            <person name="Bennetzen J.L."/>
            <person name="Dai X."/>
            <person name="Dawson M.W."/>
            <person name="Muller H.G."/>
            <person name="Kugler K."/>
            <person name="Rivarola-Duarte L."/>
            <person name="Spannagl M."/>
            <person name="Mayer K.F.X."/>
            <person name="Lu F.H."/>
            <person name="Bevan M.W."/>
            <person name="Leroy P."/>
            <person name="Li P."/>
            <person name="You F.M."/>
            <person name="Sun Q."/>
            <person name="Liu Z."/>
            <person name="Lyons E."/>
            <person name="Wicker T."/>
            <person name="Salzberg S.L."/>
            <person name="Devos K.M."/>
            <person name="Dvorak J."/>
        </authorList>
    </citation>
    <scope>NUCLEOTIDE SEQUENCE [LARGE SCALE GENOMIC DNA]</scope>
    <source>
        <strain evidence="2">cv. AL8/78</strain>
    </source>
</reference>
<dbReference type="InterPro" id="IPR011990">
    <property type="entry name" value="TPR-like_helical_dom_sf"/>
</dbReference>
<dbReference type="Gramene" id="AET4Gv20599900.10">
    <property type="protein sequence ID" value="AET4Gv20599900.10"/>
    <property type="gene ID" value="AET4Gv20599900"/>
</dbReference>
<dbReference type="Proteomes" id="UP000015105">
    <property type="component" value="Chromosome 4D"/>
</dbReference>
<reference evidence="2" key="5">
    <citation type="journal article" date="2021" name="G3 (Bethesda)">
        <title>Aegilops tauschii genome assembly Aet v5.0 features greater sequence contiguity and improved annotation.</title>
        <authorList>
            <person name="Wang L."/>
            <person name="Zhu T."/>
            <person name="Rodriguez J.C."/>
            <person name="Deal K.R."/>
            <person name="Dubcovsky J."/>
            <person name="McGuire P.E."/>
            <person name="Lux T."/>
            <person name="Spannagl M."/>
            <person name="Mayer K.F.X."/>
            <person name="Baldrich P."/>
            <person name="Meyers B.C."/>
            <person name="Huo N."/>
            <person name="Gu Y.Q."/>
            <person name="Zhou H."/>
            <person name="Devos K.M."/>
            <person name="Bennetzen J.L."/>
            <person name="Unver T."/>
            <person name="Budak H."/>
            <person name="Gulick P.J."/>
            <person name="Galiba G."/>
            <person name="Kalapos B."/>
            <person name="Nelson D.R."/>
            <person name="Li P."/>
            <person name="You F.M."/>
            <person name="Luo M.C."/>
            <person name="Dvorak J."/>
        </authorList>
    </citation>
    <scope>NUCLEOTIDE SEQUENCE [LARGE SCALE GENOMIC DNA]</scope>
    <source>
        <strain evidence="2">cv. AL8/78</strain>
    </source>
</reference>
<dbReference type="PANTHER" id="PTHR47689:SF3">
    <property type="entry name" value="KINESIN LIGHT CHAIN"/>
    <property type="match status" value="1"/>
</dbReference>
<name>A0A453IKT8_AEGTS</name>
<keyword evidence="1" id="KW-0802">TPR repeat</keyword>
<dbReference type="EnsemblPlants" id="AET4Gv20599900.10">
    <property type="protein sequence ID" value="AET4Gv20599900.10"/>
    <property type="gene ID" value="AET4Gv20599900"/>
</dbReference>
<dbReference type="Pfam" id="PF13424">
    <property type="entry name" value="TPR_12"/>
    <property type="match status" value="1"/>
</dbReference>
<reference evidence="3" key="1">
    <citation type="journal article" date="2014" name="Science">
        <title>Ancient hybridizations among the ancestral genomes of bread wheat.</title>
        <authorList>
            <consortium name="International Wheat Genome Sequencing Consortium,"/>
            <person name="Marcussen T."/>
            <person name="Sandve S.R."/>
            <person name="Heier L."/>
            <person name="Spannagl M."/>
            <person name="Pfeifer M."/>
            <person name="Jakobsen K.S."/>
            <person name="Wulff B.B."/>
            <person name="Steuernagel B."/>
            <person name="Mayer K.F."/>
            <person name="Olsen O.A."/>
        </authorList>
    </citation>
    <scope>NUCLEOTIDE SEQUENCE [LARGE SCALE GENOMIC DNA]</scope>
    <source>
        <strain evidence="3">cv. AL8/78</strain>
    </source>
</reference>
<evidence type="ECO:0000313" key="3">
    <source>
        <dbReference type="Proteomes" id="UP000015105"/>
    </source>
</evidence>
<sequence>MSKQADAIVAGLRRIEDGSVISNEHTIKWRIFTDKARAFFIKGKLDEAERFFKAALHQAKEGFGLRDPHAASALKNLAEFYVLRKEFEKAEPLFLEAIEILEQSFGPDDIRYWLEELCVILDNTIIFRTGLIKLRHVMSLK</sequence>
<reference evidence="3" key="2">
    <citation type="journal article" date="2017" name="Nat. Plants">
        <title>The Aegilops tauschii genome reveals multiple impacts of transposons.</title>
        <authorList>
            <person name="Zhao G."/>
            <person name="Zou C."/>
            <person name="Li K."/>
            <person name="Wang K."/>
            <person name="Li T."/>
            <person name="Gao L."/>
            <person name="Zhang X."/>
            <person name="Wang H."/>
            <person name="Yang Z."/>
            <person name="Liu X."/>
            <person name="Jiang W."/>
            <person name="Mao L."/>
            <person name="Kong X."/>
            <person name="Jiao Y."/>
            <person name="Jia J."/>
        </authorList>
    </citation>
    <scope>NUCLEOTIDE SEQUENCE [LARGE SCALE GENOMIC DNA]</scope>
    <source>
        <strain evidence="3">cv. AL8/78</strain>
    </source>
</reference>
<proteinExistence type="predicted"/>
<reference evidence="2" key="4">
    <citation type="submission" date="2019-03" db="UniProtKB">
        <authorList>
            <consortium name="EnsemblPlants"/>
        </authorList>
    </citation>
    <scope>IDENTIFICATION</scope>
</reference>
<dbReference type="InterPro" id="IPR019734">
    <property type="entry name" value="TPR_rpt"/>
</dbReference>